<proteinExistence type="predicted"/>
<reference evidence="1" key="1">
    <citation type="submission" date="2014-11" db="EMBL/GenBank/DDBJ databases">
        <authorList>
            <person name="Amaro Gonzalez C."/>
        </authorList>
    </citation>
    <scope>NUCLEOTIDE SEQUENCE</scope>
</reference>
<evidence type="ECO:0000313" key="1">
    <source>
        <dbReference type="EMBL" id="JAH18555.1"/>
    </source>
</evidence>
<sequence length="36" mass="4057">MAASHARIRWTNLQNYIGYLLAVDCLLRPCRPGGLI</sequence>
<dbReference type="AlphaFoldDB" id="A0A0E9QQL2"/>
<name>A0A0E9QQL2_ANGAN</name>
<reference evidence="1" key="2">
    <citation type="journal article" date="2015" name="Fish Shellfish Immunol.">
        <title>Early steps in the European eel (Anguilla anguilla)-Vibrio vulnificus interaction in the gills: Role of the RtxA13 toxin.</title>
        <authorList>
            <person name="Callol A."/>
            <person name="Pajuelo D."/>
            <person name="Ebbesson L."/>
            <person name="Teles M."/>
            <person name="MacKenzie S."/>
            <person name="Amaro C."/>
        </authorList>
    </citation>
    <scope>NUCLEOTIDE SEQUENCE</scope>
</reference>
<organism evidence="1">
    <name type="scientific">Anguilla anguilla</name>
    <name type="common">European freshwater eel</name>
    <name type="synonym">Muraena anguilla</name>
    <dbReference type="NCBI Taxonomy" id="7936"/>
    <lineage>
        <taxon>Eukaryota</taxon>
        <taxon>Metazoa</taxon>
        <taxon>Chordata</taxon>
        <taxon>Craniata</taxon>
        <taxon>Vertebrata</taxon>
        <taxon>Euteleostomi</taxon>
        <taxon>Actinopterygii</taxon>
        <taxon>Neopterygii</taxon>
        <taxon>Teleostei</taxon>
        <taxon>Anguilliformes</taxon>
        <taxon>Anguillidae</taxon>
        <taxon>Anguilla</taxon>
    </lineage>
</organism>
<protein>
    <submittedName>
        <fullName evidence="1">Uncharacterized protein</fullName>
    </submittedName>
</protein>
<dbReference type="EMBL" id="GBXM01090022">
    <property type="protein sequence ID" value="JAH18555.1"/>
    <property type="molecule type" value="Transcribed_RNA"/>
</dbReference>
<accession>A0A0E9QQL2</accession>